<accession>A0A848B8I9</accession>
<sequence length="356" mass="37915">MAEAMMFLLDEMVRREASDLHLTAGAPSFLRVAGRLQPMSSVSSAELAAWLDARGDVCARLREARTGMDFAFTHAGRRLRGNAYLARGAVALTLRLLPARIPSLTEIGAPPGFCSLAQVRHGLILVTGRVGSGKTTSLASLLMALTAAAAASERRGLHVITLEDPIEYLCESAGSLIHQRELGRDFLSFPEALRSALREDPDVLLVTELRDVAAVRAALAAAEAGMLVLSTLHARTAAEAVQRLSDFFPAEERAAARAALAAAVTAIAAQRLVAGTAGRQAVFEVLLRTPAICRMIHDGEERQIPSAMLAGRREGMTTFAAEGRRLLQAGKLTRCGYEELMEGMQDGGVYLSGASP</sequence>
<dbReference type="SUPFAM" id="SSF52540">
    <property type="entry name" value="P-loop containing nucleoside triphosphate hydrolases"/>
    <property type="match status" value="1"/>
</dbReference>
<gene>
    <name evidence="3" type="primary">tadA</name>
    <name evidence="3" type="ORF">HF878_02745</name>
</gene>
<dbReference type="AlphaFoldDB" id="A0A848B8I9"/>
<keyword evidence="4" id="KW-1185">Reference proteome</keyword>
<dbReference type="GO" id="GO:0016887">
    <property type="term" value="F:ATP hydrolysis activity"/>
    <property type="evidence" value="ECO:0007669"/>
    <property type="project" value="InterPro"/>
</dbReference>
<dbReference type="Gene3D" id="3.40.50.300">
    <property type="entry name" value="P-loop containing nucleotide triphosphate hydrolases"/>
    <property type="match status" value="1"/>
</dbReference>
<protein>
    <submittedName>
        <fullName evidence="3">Flp pilus assembly complex ATPase component TadA</fullName>
    </submittedName>
</protein>
<reference evidence="3 4" key="1">
    <citation type="submission" date="2020-04" db="EMBL/GenBank/DDBJ databases">
        <authorList>
            <person name="Hitch T.C.A."/>
            <person name="Wylensek D."/>
            <person name="Clavel T."/>
        </authorList>
    </citation>
    <scope>NUCLEOTIDE SEQUENCE [LARGE SCALE GENOMIC DNA]</scope>
    <source>
        <strain evidence="3 4">PG-130-P53-12</strain>
    </source>
</reference>
<comment type="caution">
    <text evidence="3">The sequence shown here is derived from an EMBL/GenBank/DDBJ whole genome shotgun (WGS) entry which is preliminary data.</text>
</comment>
<evidence type="ECO:0000313" key="4">
    <source>
        <dbReference type="Proteomes" id="UP000543804"/>
    </source>
</evidence>
<name>A0A848B8I9_9FIRM</name>
<proteinExistence type="inferred from homology"/>
<dbReference type="PANTHER" id="PTHR30486:SF6">
    <property type="entry name" value="TYPE IV PILUS RETRACTATION ATPASE PILT"/>
    <property type="match status" value="1"/>
</dbReference>
<dbReference type="InterPro" id="IPR027417">
    <property type="entry name" value="P-loop_NTPase"/>
</dbReference>
<dbReference type="Pfam" id="PF00437">
    <property type="entry name" value="T2SSE"/>
    <property type="match status" value="1"/>
</dbReference>
<organism evidence="3 4">
    <name type="scientific">Selenomonas bovis</name>
    <dbReference type="NCBI Taxonomy" id="416586"/>
    <lineage>
        <taxon>Bacteria</taxon>
        <taxon>Bacillati</taxon>
        <taxon>Bacillota</taxon>
        <taxon>Negativicutes</taxon>
        <taxon>Selenomonadales</taxon>
        <taxon>Selenomonadaceae</taxon>
        <taxon>Selenomonas</taxon>
    </lineage>
</organism>
<dbReference type="InterPro" id="IPR001482">
    <property type="entry name" value="T2SS/T4SS_dom"/>
</dbReference>
<dbReference type="Proteomes" id="UP000543804">
    <property type="component" value="Unassembled WGS sequence"/>
</dbReference>
<dbReference type="Gene3D" id="3.30.450.90">
    <property type="match status" value="1"/>
</dbReference>
<feature type="domain" description="Bacterial type II secretion system protein E" evidence="2">
    <location>
        <begin position="113"/>
        <end position="274"/>
    </location>
</feature>
<evidence type="ECO:0000313" key="3">
    <source>
        <dbReference type="EMBL" id="NMD98404.1"/>
    </source>
</evidence>
<dbReference type="InterPro" id="IPR050921">
    <property type="entry name" value="T4SS_GSP_E_ATPase"/>
</dbReference>
<dbReference type="EMBL" id="JABAFA010000004">
    <property type="protein sequence ID" value="NMD98404.1"/>
    <property type="molecule type" value="Genomic_DNA"/>
</dbReference>
<dbReference type="PANTHER" id="PTHR30486">
    <property type="entry name" value="TWITCHING MOTILITY PROTEIN PILT"/>
    <property type="match status" value="1"/>
</dbReference>
<dbReference type="RefSeq" id="WP_019541745.1">
    <property type="nucleotide sequence ID" value="NZ_JABAFA010000004.1"/>
</dbReference>
<comment type="similarity">
    <text evidence="1">Belongs to the GSP E family.</text>
</comment>
<evidence type="ECO:0000259" key="2">
    <source>
        <dbReference type="Pfam" id="PF00437"/>
    </source>
</evidence>
<evidence type="ECO:0000256" key="1">
    <source>
        <dbReference type="ARBA" id="ARBA00006611"/>
    </source>
</evidence>